<keyword evidence="1" id="KW-0732">Signal</keyword>
<dbReference type="STRING" id="596324.TREVI0001_1237"/>
<dbReference type="CDD" id="cd00063">
    <property type="entry name" value="FN3"/>
    <property type="match status" value="1"/>
</dbReference>
<accession>C8PS73</accession>
<reference evidence="2 3" key="1">
    <citation type="submission" date="2009-07" db="EMBL/GenBank/DDBJ databases">
        <authorList>
            <person name="Madupu R."/>
            <person name="Sebastian Y."/>
            <person name="Durkin A.S."/>
            <person name="Torralba M."/>
            <person name="Methe B."/>
            <person name="Sutton G.G."/>
            <person name="Strausberg R.L."/>
            <person name="Nelson K.E."/>
        </authorList>
    </citation>
    <scope>NUCLEOTIDE SEQUENCE [LARGE SCALE GENOMIC DNA]</scope>
    <source>
        <strain evidence="2 3">ATCC 35580</strain>
    </source>
</reference>
<evidence type="ECO:0000256" key="1">
    <source>
        <dbReference type="SAM" id="SignalP"/>
    </source>
</evidence>
<comment type="caution">
    <text evidence="2">The sequence shown here is derived from an EMBL/GenBank/DDBJ whole genome shotgun (WGS) entry which is preliminary data.</text>
</comment>
<name>C8PS73_9SPIR</name>
<evidence type="ECO:0008006" key="4">
    <source>
        <dbReference type="Google" id="ProtNLM"/>
    </source>
</evidence>
<gene>
    <name evidence="2" type="ORF">TREVI0001_1237</name>
</gene>
<dbReference type="InterPro" id="IPR003961">
    <property type="entry name" value="FN3_dom"/>
</dbReference>
<sequence length="414" mass="46716">MKRGFYMENKHGLLLAGVLLLSLIPLSAQEAAPPVQEVKKAGNEKKNYFLKETDQGVTLVQRLSWEKLDDILGFEFELEQQDKKTKVWRLIDKQTVKTNYADVSLAPGDYRFRVRVINLLGQKEDASEYRNFAIRIAYQPEVTAVSPQVINFDELEDQTLTITGKNFHEETSFILTNNLSGSVLRGTIMELKDNGTHAVVAFDFMRANPGIYTFAAVDPSDLSAEKENIVFRFQKPLDVFISADYVFNGFIGNRILGKEEYFNTNIAPLAGGIRLTVVPIKRFYGNFGVNFTGSGTYLKNKTNGYTLTSGLLFAQLNAAYFVSIIKHRLVFDVHAGMGAAFLVNTQFSYDAAENITSDKAWYWGLTFNAGTALYVYVYKKLYIELNVDHVIPIRQGNGFPTYIIQPQLGIGWEF</sequence>
<dbReference type="EMBL" id="ACYH01000049">
    <property type="protein sequence ID" value="EEV19743.1"/>
    <property type="molecule type" value="Genomic_DNA"/>
</dbReference>
<evidence type="ECO:0000313" key="2">
    <source>
        <dbReference type="EMBL" id="EEV19743.1"/>
    </source>
</evidence>
<dbReference type="eggNOG" id="ENOG502ZQUE">
    <property type="taxonomic scope" value="Bacteria"/>
</dbReference>
<protein>
    <recommendedName>
        <fullName evidence="4">IPT/TIG domain-containing protein</fullName>
    </recommendedName>
</protein>
<dbReference type="Proteomes" id="UP000004509">
    <property type="component" value="Unassembled WGS sequence"/>
</dbReference>
<proteinExistence type="predicted"/>
<feature type="chain" id="PRO_5002990111" description="IPT/TIG domain-containing protein" evidence="1">
    <location>
        <begin position="31"/>
        <end position="414"/>
    </location>
</feature>
<organism evidence="2 3">
    <name type="scientific">Treponema vincentii ATCC 35580</name>
    <dbReference type="NCBI Taxonomy" id="596324"/>
    <lineage>
        <taxon>Bacteria</taxon>
        <taxon>Pseudomonadati</taxon>
        <taxon>Spirochaetota</taxon>
        <taxon>Spirochaetia</taxon>
        <taxon>Spirochaetales</taxon>
        <taxon>Treponemataceae</taxon>
        <taxon>Treponema</taxon>
    </lineage>
</organism>
<feature type="signal peptide" evidence="1">
    <location>
        <begin position="1"/>
        <end position="30"/>
    </location>
</feature>
<dbReference type="AlphaFoldDB" id="C8PS73"/>
<evidence type="ECO:0000313" key="3">
    <source>
        <dbReference type="Proteomes" id="UP000004509"/>
    </source>
</evidence>